<dbReference type="CDD" id="cd04606">
    <property type="entry name" value="CBS_pair_Mg_transporter"/>
    <property type="match status" value="1"/>
</dbReference>
<dbReference type="PROSITE" id="PS51371">
    <property type="entry name" value="CBS"/>
    <property type="match status" value="1"/>
</dbReference>
<dbReference type="InterPro" id="IPR046342">
    <property type="entry name" value="CBS_dom_sf"/>
</dbReference>
<organism evidence="4 5">
    <name type="scientific">Candidatus Dormiibacter inghamiae</name>
    <dbReference type="NCBI Taxonomy" id="3127013"/>
    <lineage>
        <taxon>Bacteria</taxon>
        <taxon>Bacillati</taxon>
        <taxon>Candidatus Dormiibacterota</taxon>
        <taxon>Candidatus Dormibacteria</taxon>
        <taxon>Candidatus Dormibacterales</taxon>
        <taxon>Candidatus Dormibacteraceae</taxon>
        <taxon>Candidatus Dormiibacter</taxon>
    </lineage>
</organism>
<evidence type="ECO:0000313" key="5">
    <source>
        <dbReference type="Proteomes" id="UP000620075"/>
    </source>
</evidence>
<dbReference type="AlphaFoldDB" id="A0A934KEI6"/>
<sequence>MARLHFSKLNDQPLLTASGNEVGKIVDGVVKLVDGGLPTVTGVLVHRDGKDVFVSARDLSELSANGGRLRTESVDSRPFERRPGEVLLEGDVQGHSVIDVDAARLVRVRDLVLEGEQGSWRVVGIVPSPPSRLLAAFGLGRVQQSEIDWRRVEPLVSHVPSAQVGPSSRLAKLRPADIADIVEEASHDEGEEILDAVQHDHELEADVFEELDEEHQLEFIKGRSREEVATILANMDPDAATDMLMELDQEQRRPVLELLPPEQQAKVRKLLGYNPETAGGLMSNEFIALPSALTVEQTIRRLRGLEEVPATLTTLYTLVDGRLSGAIGLAELLCAEVSATLLDLSPSDPIAVYADADLPSVAVQMADYNLSSLPVVDERGGILGVVSYDDLLEAMLPEEWRWRGRPEQARRYQPPKPAESDVQA</sequence>
<evidence type="ECO:0000259" key="3">
    <source>
        <dbReference type="PROSITE" id="PS51371"/>
    </source>
</evidence>
<dbReference type="InterPro" id="IPR006668">
    <property type="entry name" value="Mg_transptr_MgtE_intracell_dom"/>
</dbReference>
<gene>
    <name evidence="4" type="ORF">JF888_01550</name>
</gene>
<dbReference type="PANTHER" id="PTHR43773:SF1">
    <property type="entry name" value="MAGNESIUM TRANSPORTER MGTE"/>
    <property type="match status" value="1"/>
</dbReference>
<dbReference type="SMART" id="SM00924">
    <property type="entry name" value="MgtE_N"/>
    <property type="match status" value="1"/>
</dbReference>
<proteinExistence type="predicted"/>
<dbReference type="PANTHER" id="PTHR43773">
    <property type="entry name" value="MAGNESIUM TRANSPORTER MGTE"/>
    <property type="match status" value="1"/>
</dbReference>
<evidence type="ECO:0000256" key="2">
    <source>
        <dbReference type="SAM" id="MobiDB-lite"/>
    </source>
</evidence>
<dbReference type="InterPro" id="IPR038076">
    <property type="entry name" value="MgtE_N_sf"/>
</dbReference>
<feature type="region of interest" description="Disordered" evidence="2">
    <location>
        <begin position="405"/>
        <end position="424"/>
    </location>
</feature>
<dbReference type="SUPFAM" id="SSF158791">
    <property type="entry name" value="MgtE N-terminal domain-like"/>
    <property type="match status" value="1"/>
</dbReference>
<dbReference type="SUPFAM" id="SSF54631">
    <property type="entry name" value="CBS-domain pair"/>
    <property type="match status" value="1"/>
</dbReference>
<dbReference type="Pfam" id="PF00571">
    <property type="entry name" value="CBS"/>
    <property type="match status" value="1"/>
</dbReference>
<dbReference type="GO" id="GO:0016020">
    <property type="term" value="C:membrane"/>
    <property type="evidence" value="ECO:0007669"/>
    <property type="project" value="InterPro"/>
</dbReference>
<comment type="caution">
    <text evidence="4">The sequence shown here is derived from an EMBL/GenBank/DDBJ whole genome shotgun (WGS) entry which is preliminary data.</text>
</comment>
<dbReference type="RefSeq" id="WP_338176258.1">
    <property type="nucleotide sequence ID" value="NZ_JAEKNQ010000010.1"/>
</dbReference>
<dbReference type="GO" id="GO:0015095">
    <property type="term" value="F:magnesium ion transmembrane transporter activity"/>
    <property type="evidence" value="ECO:0007669"/>
    <property type="project" value="InterPro"/>
</dbReference>
<dbReference type="InterPro" id="IPR000644">
    <property type="entry name" value="CBS_dom"/>
</dbReference>
<dbReference type="Pfam" id="PF03448">
    <property type="entry name" value="MgtE_N"/>
    <property type="match status" value="1"/>
</dbReference>
<name>A0A934KEI6_9BACT</name>
<dbReference type="Gene3D" id="1.25.60.10">
    <property type="entry name" value="MgtE N-terminal domain-like"/>
    <property type="match status" value="1"/>
</dbReference>
<evidence type="ECO:0000256" key="1">
    <source>
        <dbReference type="PROSITE-ProRule" id="PRU00703"/>
    </source>
</evidence>
<dbReference type="EMBL" id="JAEKNQ010000010">
    <property type="protein sequence ID" value="MBJ7601876.1"/>
    <property type="molecule type" value="Genomic_DNA"/>
</dbReference>
<dbReference type="SMART" id="SM00116">
    <property type="entry name" value="CBS"/>
    <property type="match status" value="1"/>
</dbReference>
<keyword evidence="1" id="KW-0129">CBS domain</keyword>
<dbReference type="InterPro" id="IPR006669">
    <property type="entry name" value="MgtE_transporter"/>
</dbReference>
<accession>A0A934KEI6</accession>
<protein>
    <submittedName>
        <fullName evidence="4">Magnesium transporter</fullName>
    </submittedName>
</protein>
<dbReference type="Proteomes" id="UP000620075">
    <property type="component" value="Unassembled WGS sequence"/>
</dbReference>
<reference evidence="4 5" key="1">
    <citation type="submission" date="2020-10" db="EMBL/GenBank/DDBJ databases">
        <title>Ca. Dormibacterota MAGs.</title>
        <authorList>
            <person name="Montgomery K."/>
        </authorList>
    </citation>
    <scope>NUCLEOTIDE SEQUENCE [LARGE SCALE GENOMIC DNA]</scope>
    <source>
        <strain evidence="4">SC8811_S16_3</strain>
    </source>
</reference>
<dbReference type="Gene3D" id="3.10.580.10">
    <property type="entry name" value="CBS-domain"/>
    <property type="match status" value="1"/>
</dbReference>
<evidence type="ECO:0000313" key="4">
    <source>
        <dbReference type="EMBL" id="MBJ7601876.1"/>
    </source>
</evidence>
<feature type="domain" description="CBS" evidence="3">
    <location>
        <begin position="344"/>
        <end position="407"/>
    </location>
</feature>